<accession>A0A109LH52</accession>
<proteinExistence type="predicted"/>
<evidence type="ECO:0000313" key="2">
    <source>
        <dbReference type="Proteomes" id="UP000061348"/>
    </source>
</evidence>
<reference evidence="1 2" key="1">
    <citation type="submission" date="2015-05" db="EMBL/GenBank/DDBJ databases">
        <title>A genomic and transcriptomic approach to investigate the blue pigment phenotype in Pseudomonas fluorescens.</title>
        <authorList>
            <person name="Andreani N.A."/>
            <person name="Cardazzo B."/>
        </authorList>
    </citation>
    <scope>NUCLEOTIDE SEQUENCE [LARGE SCALE GENOMIC DNA]</scope>
    <source>
        <strain evidence="1 2">Ps_22</strain>
    </source>
</reference>
<evidence type="ECO:0000313" key="1">
    <source>
        <dbReference type="EMBL" id="KWV87563.1"/>
    </source>
</evidence>
<dbReference type="Proteomes" id="UP000061348">
    <property type="component" value="Unassembled WGS sequence"/>
</dbReference>
<protein>
    <submittedName>
        <fullName evidence="1">Uncharacterized protein</fullName>
    </submittedName>
</protein>
<organism evidence="1 2">
    <name type="scientific">Pseudomonas fluorescens</name>
    <dbReference type="NCBI Taxonomy" id="294"/>
    <lineage>
        <taxon>Bacteria</taxon>
        <taxon>Pseudomonadati</taxon>
        <taxon>Pseudomonadota</taxon>
        <taxon>Gammaproteobacteria</taxon>
        <taxon>Pseudomonadales</taxon>
        <taxon>Pseudomonadaceae</taxon>
        <taxon>Pseudomonas</taxon>
    </lineage>
</organism>
<gene>
    <name evidence="1" type="ORF">PFLmoz3_02846</name>
</gene>
<dbReference type="EMBL" id="LCYA01000077">
    <property type="protein sequence ID" value="KWV87563.1"/>
    <property type="molecule type" value="Genomic_DNA"/>
</dbReference>
<comment type="caution">
    <text evidence="1">The sequence shown here is derived from an EMBL/GenBank/DDBJ whole genome shotgun (WGS) entry which is preliminary data.</text>
</comment>
<dbReference type="AlphaFoldDB" id="A0A109LH52"/>
<sequence length="238" mass="25895">MAVAGEQAHFTVANARHDAVAVELDFVAPITLGGAVDQGCQLGGKLVRQRSVALGRFGFWRGLGFGLGLGFWLAHDRIAEHAGGLGLDNIELRGRARLLIVFLDQQPLLLVTATLEAGTYQRPVTGEFFTHQGEFEFTRRVGFARVIVGLPDASVPHDYIPRTVLAGGDTALETAIAQWVVFNMHRQAFLARVQAWALGHRPAQQHAIQFQAKVVMQVARIMLLNHKAQGRSVTFAGG</sequence>
<name>A0A109LH52_PSEFL</name>